<gene>
    <name evidence="1" type="ORF">DCAF_LOCUS9593</name>
</gene>
<protein>
    <submittedName>
        <fullName evidence="1">Uncharacterized protein</fullName>
    </submittedName>
</protein>
<sequence length="89" mass="10124">MDALELEKRVAEFYDESSGLWGDHMHHGFYNLNAEVSNSRSHHRAAQIRMIEEALSFAGISGLLETYPEKWPKNMVDYGRARLEAALGT</sequence>
<keyword evidence="2" id="KW-1185">Reference proteome</keyword>
<organism evidence="1 2">
    <name type="scientific">Dovyalis caffra</name>
    <dbReference type="NCBI Taxonomy" id="77055"/>
    <lineage>
        <taxon>Eukaryota</taxon>
        <taxon>Viridiplantae</taxon>
        <taxon>Streptophyta</taxon>
        <taxon>Embryophyta</taxon>
        <taxon>Tracheophyta</taxon>
        <taxon>Spermatophyta</taxon>
        <taxon>Magnoliopsida</taxon>
        <taxon>eudicotyledons</taxon>
        <taxon>Gunneridae</taxon>
        <taxon>Pentapetalae</taxon>
        <taxon>rosids</taxon>
        <taxon>fabids</taxon>
        <taxon>Malpighiales</taxon>
        <taxon>Salicaceae</taxon>
        <taxon>Flacourtieae</taxon>
        <taxon>Dovyalis</taxon>
    </lineage>
</organism>
<reference evidence="1 2" key="1">
    <citation type="submission" date="2024-01" db="EMBL/GenBank/DDBJ databases">
        <authorList>
            <person name="Waweru B."/>
        </authorList>
    </citation>
    <scope>NUCLEOTIDE SEQUENCE [LARGE SCALE GENOMIC DNA]</scope>
</reference>
<dbReference type="EMBL" id="CAWUPB010000936">
    <property type="protein sequence ID" value="CAK7333739.1"/>
    <property type="molecule type" value="Genomic_DNA"/>
</dbReference>
<dbReference type="Proteomes" id="UP001314170">
    <property type="component" value="Unassembled WGS sequence"/>
</dbReference>
<proteinExistence type="predicted"/>
<comment type="caution">
    <text evidence="1">The sequence shown here is derived from an EMBL/GenBank/DDBJ whole genome shotgun (WGS) entry which is preliminary data.</text>
</comment>
<accession>A0AAV1RGY7</accession>
<evidence type="ECO:0000313" key="1">
    <source>
        <dbReference type="EMBL" id="CAK7333739.1"/>
    </source>
</evidence>
<evidence type="ECO:0000313" key="2">
    <source>
        <dbReference type="Proteomes" id="UP001314170"/>
    </source>
</evidence>
<name>A0AAV1RGY7_9ROSI</name>
<dbReference type="AlphaFoldDB" id="A0AAV1RGY7"/>